<dbReference type="RefSeq" id="WP_136496932.1">
    <property type="nucleotide sequence ID" value="NZ_CP046052.1"/>
</dbReference>
<reference evidence="3 4" key="1">
    <citation type="submission" date="2019-11" db="EMBL/GenBank/DDBJ databases">
        <title>The genome sequence of Methylocystis heyeri.</title>
        <authorList>
            <person name="Oshkin I.Y."/>
            <person name="Miroshnikov K."/>
            <person name="Dedysh S.N."/>
        </authorList>
    </citation>
    <scope>NUCLEOTIDE SEQUENCE [LARGE SCALE GENOMIC DNA]</scope>
    <source>
        <strain evidence="3 4">H2</strain>
    </source>
</reference>
<dbReference type="PROSITE" id="PS50983">
    <property type="entry name" value="FE_B12_PBP"/>
    <property type="match status" value="1"/>
</dbReference>
<feature type="chain" id="PRO_5025344530" evidence="1">
    <location>
        <begin position="20"/>
        <end position="340"/>
    </location>
</feature>
<feature type="domain" description="Fe/B12 periplasmic-binding" evidence="2">
    <location>
        <begin position="41"/>
        <end position="309"/>
    </location>
</feature>
<evidence type="ECO:0000259" key="2">
    <source>
        <dbReference type="PROSITE" id="PS50983"/>
    </source>
</evidence>
<dbReference type="InterPro" id="IPR050902">
    <property type="entry name" value="ABC_Transporter_SBP"/>
</dbReference>
<dbReference type="PANTHER" id="PTHR30535:SF34">
    <property type="entry name" value="MOLYBDATE-BINDING PROTEIN MOLA"/>
    <property type="match status" value="1"/>
</dbReference>
<dbReference type="InterPro" id="IPR002491">
    <property type="entry name" value="ABC_transptr_periplasmic_BD"/>
</dbReference>
<evidence type="ECO:0000313" key="3">
    <source>
        <dbReference type="EMBL" id="QGM47889.1"/>
    </source>
</evidence>
<dbReference type="Gene3D" id="3.40.50.1980">
    <property type="entry name" value="Nitrogenase molybdenum iron protein domain"/>
    <property type="match status" value="2"/>
</dbReference>
<evidence type="ECO:0000256" key="1">
    <source>
        <dbReference type="SAM" id="SignalP"/>
    </source>
</evidence>
<dbReference type="PANTHER" id="PTHR30535">
    <property type="entry name" value="VITAMIN B12-BINDING PROTEIN"/>
    <property type="match status" value="1"/>
</dbReference>
<dbReference type="AlphaFoldDB" id="A0A6B8KK11"/>
<evidence type="ECO:0000313" key="4">
    <source>
        <dbReference type="Proteomes" id="UP000309061"/>
    </source>
</evidence>
<protein>
    <submittedName>
        <fullName evidence="3">ABC transporter substrate-binding protein</fullName>
    </submittedName>
</protein>
<dbReference type="OrthoDB" id="9775594at2"/>
<dbReference type="Gene3D" id="1.20.58.2180">
    <property type="match status" value="1"/>
</dbReference>
<organism evidence="3 4">
    <name type="scientific">Methylocystis heyeri</name>
    <dbReference type="NCBI Taxonomy" id="391905"/>
    <lineage>
        <taxon>Bacteria</taxon>
        <taxon>Pseudomonadati</taxon>
        <taxon>Pseudomonadota</taxon>
        <taxon>Alphaproteobacteria</taxon>
        <taxon>Hyphomicrobiales</taxon>
        <taxon>Methylocystaceae</taxon>
        <taxon>Methylocystis</taxon>
    </lineage>
</organism>
<sequence length="340" mass="37959">MRLLAFFIFCLAAIAPALAGDTREIVDMIGRRVTIPAKIERVYGSGPPPTLMLYALAPELLIGLNTPMKGDDKRLIRKEARDLPALGSQSGGGRQLNPEEILAQHPDIVIAWADRLGDNSKTEESFARIKLPVVFIKLDTLAQYAQSFRFLGELFDRKAKGDELAAYIDGALARVQKAVADIPAQQRLRVYYAESADGLATDCDKSFHAEPIILAGADNVYHCEQATHMGMEKIGLEQIIALRPDLILSQDHGFASSVTGTEGWRNVKAVQERRILAIPRAPFNWLDRPPSFMRALGIQWLANAFYPTRYPLDLKDETKKFYRLFLGVEIDDADFARLFN</sequence>
<proteinExistence type="predicted"/>
<gene>
    <name evidence="3" type="ORF">H2LOC_000785</name>
</gene>
<accession>A0A6B8KK11</accession>
<name>A0A6B8KK11_9HYPH</name>
<keyword evidence="4" id="KW-1185">Reference proteome</keyword>
<feature type="signal peptide" evidence="1">
    <location>
        <begin position="1"/>
        <end position="19"/>
    </location>
</feature>
<dbReference type="KEGG" id="mhey:H2LOC_000785"/>
<dbReference type="Pfam" id="PF01497">
    <property type="entry name" value="Peripla_BP_2"/>
    <property type="match status" value="1"/>
</dbReference>
<dbReference type="EMBL" id="CP046052">
    <property type="protein sequence ID" value="QGM47889.1"/>
    <property type="molecule type" value="Genomic_DNA"/>
</dbReference>
<keyword evidence="1" id="KW-0732">Signal</keyword>
<dbReference type="Proteomes" id="UP000309061">
    <property type="component" value="Chromosome"/>
</dbReference>
<dbReference type="SUPFAM" id="SSF53807">
    <property type="entry name" value="Helical backbone' metal receptor"/>
    <property type="match status" value="1"/>
</dbReference>